<accession>A0A1V1PH41</accession>
<name>A0A1V1PH41_9BACT</name>
<reference evidence="2" key="1">
    <citation type="submission" date="2012-11" db="EMBL/GenBank/DDBJ databases">
        <authorList>
            <person name="Lucero-Rivera Y.E."/>
            <person name="Tovar-Ramirez D."/>
        </authorList>
    </citation>
    <scope>NUCLEOTIDE SEQUENCE [LARGE SCALE GENOMIC DNA]</scope>
    <source>
        <strain evidence="2">Araruama</strain>
    </source>
</reference>
<evidence type="ECO:0000313" key="2">
    <source>
        <dbReference type="Proteomes" id="UP000189670"/>
    </source>
</evidence>
<organism evidence="1 2">
    <name type="scientific">Candidatus Magnetoglobus multicellularis str. Araruama</name>
    <dbReference type="NCBI Taxonomy" id="890399"/>
    <lineage>
        <taxon>Bacteria</taxon>
        <taxon>Pseudomonadati</taxon>
        <taxon>Thermodesulfobacteriota</taxon>
        <taxon>Desulfobacteria</taxon>
        <taxon>Desulfobacterales</taxon>
        <taxon>Desulfobacteraceae</taxon>
        <taxon>Candidatus Magnetoglobus</taxon>
    </lineage>
</organism>
<dbReference type="Gene3D" id="1.25.40.10">
    <property type="entry name" value="Tetratricopeptide repeat domain"/>
    <property type="match status" value="1"/>
</dbReference>
<dbReference type="Proteomes" id="UP000189670">
    <property type="component" value="Unassembled WGS sequence"/>
</dbReference>
<dbReference type="AlphaFoldDB" id="A0A1V1PH41"/>
<proteinExistence type="predicted"/>
<evidence type="ECO:0000313" key="1">
    <source>
        <dbReference type="EMBL" id="ETR74222.1"/>
    </source>
</evidence>
<dbReference type="Pfam" id="PF14559">
    <property type="entry name" value="TPR_19"/>
    <property type="match status" value="1"/>
</dbReference>
<protein>
    <submittedName>
        <fullName evidence="1">Uncharacterized protein</fullName>
    </submittedName>
</protein>
<dbReference type="SUPFAM" id="SSF48452">
    <property type="entry name" value="TPR-like"/>
    <property type="match status" value="1"/>
</dbReference>
<dbReference type="InterPro" id="IPR011990">
    <property type="entry name" value="TPR-like_helical_dom_sf"/>
</dbReference>
<comment type="caution">
    <text evidence="1">The sequence shown here is derived from an EMBL/GenBank/DDBJ whole genome shotgun (WGS) entry which is preliminary data.</text>
</comment>
<dbReference type="EMBL" id="ATBP01000016">
    <property type="protein sequence ID" value="ETR74222.1"/>
    <property type="molecule type" value="Genomic_DNA"/>
</dbReference>
<sequence length="274" mass="32301">MIFFVTTAWAQLPNDTETRYQSRDLPSLSILSYNIEKLCQEYRTCNATRVQDLLPINQSKYELLTDDRQFNAKVILSKTMNDYWSIQVNQKHWFVRASDQHLVFELIEHARQLAYGKQYHAAEQNINKALKLKPDMDTAYALMAFCKLQQSQFDQFIKHLEKAIHYKSTNPEYLNQMAWFYATTKYSKYRNATKALQYALKAVSILPDHWAYTDTLAAAYACNAQFHEALATQEKSMMLVRNSDLAADEIHHFLKKMNQRKKLYQHRKAYTETH</sequence>
<gene>
    <name evidence="1" type="ORF">OMM_06463</name>
</gene>